<dbReference type="EMBL" id="QUOU01000001">
    <property type="protein sequence ID" value="REL27104.1"/>
    <property type="molecule type" value="Genomic_DNA"/>
</dbReference>
<feature type="signal peptide" evidence="1">
    <location>
        <begin position="1"/>
        <end position="20"/>
    </location>
</feature>
<gene>
    <name evidence="2" type="ORF">DXX93_11360</name>
</gene>
<feature type="chain" id="PRO_5017695085" evidence="1">
    <location>
        <begin position="21"/>
        <end position="116"/>
    </location>
</feature>
<evidence type="ECO:0000313" key="3">
    <source>
        <dbReference type="Proteomes" id="UP000256478"/>
    </source>
</evidence>
<sequence>MKTALLFLSFCFLLTSCATANSVASSDNQQPIVWTQGADVEAFWARYAASKSGLTWGKTDTYPPYKQVKEGDTLLIELKQGSCLMEFYHSRWRRANDVWRWSETMNSFGGCPYVFD</sequence>
<organism evidence="2 3">
    <name type="scientific">Thalassotalea euphylliae</name>
    <dbReference type="NCBI Taxonomy" id="1655234"/>
    <lineage>
        <taxon>Bacteria</taxon>
        <taxon>Pseudomonadati</taxon>
        <taxon>Pseudomonadota</taxon>
        <taxon>Gammaproteobacteria</taxon>
        <taxon>Alteromonadales</taxon>
        <taxon>Colwelliaceae</taxon>
        <taxon>Thalassotalea</taxon>
    </lineage>
</organism>
<comment type="caution">
    <text evidence="2">The sequence shown here is derived from an EMBL/GenBank/DDBJ whole genome shotgun (WGS) entry which is preliminary data.</text>
</comment>
<proteinExistence type="predicted"/>
<evidence type="ECO:0000256" key="1">
    <source>
        <dbReference type="SAM" id="SignalP"/>
    </source>
</evidence>
<evidence type="ECO:0000313" key="2">
    <source>
        <dbReference type="EMBL" id="REL27104.1"/>
    </source>
</evidence>
<dbReference type="PROSITE" id="PS51257">
    <property type="entry name" value="PROKAR_LIPOPROTEIN"/>
    <property type="match status" value="1"/>
</dbReference>
<reference evidence="2 3" key="1">
    <citation type="submission" date="2018-08" db="EMBL/GenBank/DDBJ databases">
        <title>Thalassotalea euphylliae genome.</title>
        <authorList>
            <person name="Summers S."/>
            <person name="Rice S.A."/>
            <person name="Freckelton M.L."/>
            <person name="Nedved B.T."/>
            <person name="Hadfield M.G."/>
        </authorList>
    </citation>
    <scope>NUCLEOTIDE SEQUENCE [LARGE SCALE GENOMIC DNA]</scope>
    <source>
        <strain evidence="2 3">H1</strain>
    </source>
</reference>
<accession>A0A3E0TRI6</accession>
<dbReference type="OrthoDB" id="6197762at2"/>
<dbReference type="AlphaFoldDB" id="A0A3E0TRI6"/>
<keyword evidence="1" id="KW-0732">Signal</keyword>
<dbReference type="Proteomes" id="UP000256478">
    <property type="component" value="Unassembled WGS sequence"/>
</dbReference>
<dbReference type="RefSeq" id="WP_116008192.1">
    <property type="nucleotide sequence ID" value="NZ_QUOU01000001.1"/>
</dbReference>
<protein>
    <submittedName>
        <fullName evidence="2">Uncharacterized protein</fullName>
    </submittedName>
</protein>
<name>A0A3E0TRI6_9GAMM</name>